<comment type="caution">
    <text evidence="4">The sequence shown here is derived from an EMBL/GenBank/DDBJ whole genome shotgun (WGS) entry which is preliminary data.</text>
</comment>
<dbReference type="CDD" id="cd04735">
    <property type="entry name" value="OYE_like_4_FMN"/>
    <property type="match status" value="1"/>
</dbReference>
<dbReference type="GO" id="GO:0016491">
    <property type="term" value="F:oxidoreductase activity"/>
    <property type="evidence" value="ECO:0007669"/>
    <property type="project" value="UniProtKB-KW"/>
</dbReference>
<dbReference type="PANTHER" id="PTHR43656">
    <property type="entry name" value="BINDING OXIDOREDUCTASE, PUTATIVE (AFU_ORTHOLOGUE AFUA_2G08260)-RELATED"/>
    <property type="match status" value="1"/>
</dbReference>
<keyword evidence="1" id="KW-0285">Flavoprotein</keyword>
<evidence type="ECO:0000256" key="1">
    <source>
        <dbReference type="ARBA" id="ARBA00022630"/>
    </source>
</evidence>
<gene>
    <name evidence="4" type="ORF">A374_04204</name>
</gene>
<keyword evidence="2" id="KW-0560">Oxidoreductase</keyword>
<dbReference type="SUPFAM" id="SSF51395">
    <property type="entry name" value="FMN-linked oxidoreductases"/>
    <property type="match status" value="1"/>
</dbReference>
<dbReference type="eggNOG" id="COG1902">
    <property type="taxonomic scope" value="Bacteria"/>
</dbReference>
<dbReference type="Gene3D" id="3.20.20.70">
    <property type="entry name" value="Aldolase class I"/>
    <property type="match status" value="1"/>
</dbReference>
<dbReference type="OrthoDB" id="9772736at2"/>
<feature type="domain" description="NADH:flavin oxidoreductase/NADH oxidase N-terminal" evidence="3">
    <location>
        <begin position="8"/>
        <end position="343"/>
    </location>
</feature>
<dbReference type="STRING" id="1196324.A374_04204"/>
<proteinExistence type="predicted"/>
<reference evidence="4 5" key="1">
    <citation type="journal article" date="2012" name="J. Bacteriol.">
        <title>Genome of Bacillus macauensis ZFHKF-1, a Long-Chain-Forming Bacterium.</title>
        <authorList>
            <person name="Cai L."/>
            <person name="Zhang T."/>
        </authorList>
    </citation>
    <scope>NUCLEOTIDE SEQUENCE [LARGE SCALE GENOMIC DNA]</scope>
    <source>
        <strain evidence="4 5">ZFHKF-1</strain>
    </source>
</reference>
<dbReference type="Proteomes" id="UP000004080">
    <property type="component" value="Unassembled WGS sequence"/>
</dbReference>
<dbReference type="InterPro" id="IPR013785">
    <property type="entry name" value="Aldolase_TIM"/>
</dbReference>
<dbReference type="AlphaFoldDB" id="I8UIM2"/>
<dbReference type="RefSeq" id="WP_007200940.1">
    <property type="nucleotide sequence ID" value="NZ_AKKV01000020.1"/>
</dbReference>
<evidence type="ECO:0000313" key="5">
    <source>
        <dbReference type="Proteomes" id="UP000004080"/>
    </source>
</evidence>
<sequence length="380" mass="42502">MKKQYEALFQSYEFKKGISLKNRIVMAPMTNFASHDDGTVSQDELEYYKRRSKGAGMVITACSYVSPSGKGFLGQFSSYTDDMVGSLRKVATTIQDEGAKAILQIYHGGRLSPAHLVPNHDVVSASVVETEQKNEDGSTLMTRALTHEEIVAIIDDFAETTRRAIEAGFDGIEIHGANRYLVQQFYSGYTNQREDAWGGSVEKRMKFPLAVVDAVVDTVKKHATKPFIVGYRFSPEEPEEAGITMKETYALVDELVKKDIDYLHVSVFDFWSLPRRGEENQTISRMEHLQNRVGADMPIIGVGSISTPEQAAKALQVVPLLAIGRELIIDPDWVQKVEKGQEDTIVTKLHSDKQQQLVVPDALWQVILNTPSWFPIEGEN</sequence>
<evidence type="ECO:0000313" key="4">
    <source>
        <dbReference type="EMBL" id="EIT86745.1"/>
    </source>
</evidence>
<dbReference type="GO" id="GO:0010181">
    <property type="term" value="F:FMN binding"/>
    <property type="evidence" value="ECO:0007669"/>
    <property type="project" value="InterPro"/>
</dbReference>
<dbReference type="InterPro" id="IPR001155">
    <property type="entry name" value="OxRdtase_FMN_N"/>
</dbReference>
<evidence type="ECO:0000259" key="3">
    <source>
        <dbReference type="Pfam" id="PF00724"/>
    </source>
</evidence>
<dbReference type="Pfam" id="PF00724">
    <property type="entry name" value="Oxidored_FMN"/>
    <property type="match status" value="1"/>
</dbReference>
<evidence type="ECO:0000256" key="2">
    <source>
        <dbReference type="ARBA" id="ARBA00023002"/>
    </source>
</evidence>
<organism evidence="4 5">
    <name type="scientific">Fictibacillus macauensis ZFHKF-1</name>
    <dbReference type="NCBI Taxonomy" id="1196324"/>
    <lineage>
        <taxon>Bacteria</taxon>
        <taxon>Bacillati</taxon>
        <taxon>Bacillota</taxon>
        <taxon>Bacilli</taxon>
        <taxon>Bacillales</taxon>
        <taxon>Fictibacillaceae</taxon>
        <taxon>Fictibacillus</taxon>
    </lineage>
</organism>
<dbReference type="InterPro" id="IPR051799">
    <property type="entry name" value="NADH_flavin_oxidoreductase"/>
</dbReference>
<accession>I8UIM2</accession>
<protein>
    <submittedName>
        <fullName evidence="4">Putative NADH-dependent flavin oxidoreductase yqiG</fullName>
    </submittedName>
</protein>
<keyword evidence="5" id="KW-1185">Reference proteome</keyword>
<dbReference type="PANTHER" id="PTHR43656:SF2">
    <property type="entry name" value="BINDING OXIDOREDUCTASE, PUTATIVE (AFU_ORTHOLOGUE AFUA_2G08260)-RELATED"/>
    <property type="match status" value="1"/>
</dbReference>
<dbReference type="PATRIC" id="fig|1196324.3.peg.854"/>
<dbReference type="EMBL" id="AKKV01000020">
    <property type="protein sequence ID" value="EIT86745.1"/>
    <property type="molecule type" value="Genomic_DNA"/>
</dbReference>
<name>I8UIM2_9BACL</name>